<dbReference type="Ensembl" id="ENSDCDT00010053504.1">
    <property type="protein sequence ID" value="ENSDCDP00010043443.1"/>
    <property type="gene ID" value="ENSDCDG00010027107.1"/>
</dbReference>
<evidence type="ECO:0000256" key="2">
    <source>
        <dbReference type="ARBA" id="ARBA00006003"/>
    </source>
</evidence>
<dbReference type="GO" id="GO:0000139">
    <property type="term" value="C:Golgi membrane"/>
    <property type="evidence" value="ECO:0007669"/>
    <property type="project" value="UniProtKB-SubCell"/>
</dbReference>
<evidence type="ECO:0000256" key="19">
    <source>
        <dbReference type="ARBA" id="ARBA00043651"/>
    </source>
</evidence>
<evidence type="ECO:0000256" key="15">
    <source>
        <dbReference type="ARBA" id="ARBA00041341"/>
    </source>
</evidence>
<dbReference type="InterPro" id="IPR001675">
    <property type="entry name" value="Glyco_trans_29"/>
</dbReference>
<evidence type="ECO:0000256" key="7">
    <source>
        <dbReference type="ARBA" id="ARBA00022989"/>
    </source>
</evidence>
<keyword evidence="27" id="KW-1185">Reference proteome</keyword>
<accession>A0AAY4DDF1</accession>
<keyword evidence="11" id="KW-1015">Disulfide bond</keyword>
<evidence type="ECO:0000256" key="13">
    <source>
        <dbReference type="ARBA" id="ARBA00039111"/>
    </source>
</evidence>
<dbReference type="GO" id="GO:0006629">
    <property type="term" value="P:lipid metabolic process"/>
    <property type="evidence" value="ECO:0007669"/>
    <property type="project" value="UniProtKB-KW"/>
</dbReference>
<comment type="catalytic activity">
    <reaction evidence="21">
        <text>a beta-D-Gal-(1&lt;-&gt;1')-ceramide + CMP-N-acetyl-beta-neuraminate = N-acetyl-alpha-neuraminosyl-(2-&gt;3)-beta-D-galactosyl-(1&lt;-&gt;1')-ceramide + CMP + H(+)</text>
        <dbReference type="Rhea" id="RHEA:41780"/>
        <dbReference type="ChEBI" id="CHEBI:15378"/>
        <dbReference type="ChEBI" id="CHEBI:57812"/>
        <dbReference type="ChEBI" id="CHEBI:60377"/>
        <dbReference type="ChEBI" id="CHEBI:82643"/>
        <dbReference type="ChEBI" id="CHEBI:143593"/>
    </reaction>
    <physiologicalReaction direction="left-to-right" evidence="21">
        <dbReference type="Rhea" id="RHEA:41781"/>
    </physiologicalReaction>
</comment>
<evidence type="ECO:0000256" key="6">
    <source>
        <dbReference type="ARBA" id="ARBA00022968"/>
    </source>
</evidence>
<protein>
    <recommendedName>
        <fullName evidence="14">Lactosylceramide alpha-2,3-sialyltransferase</fullName>
        <ecNumber evidence="13">2.4.3.9</ecNumber>
    </recommendedName>
    <alternativeName>
        <fullName evidence="15">CMP-NeuAc:lactosylceramide alpha-2,3-sialyltransferase</fullName>
    </alternativeName>
    <alternativeName>
        <fullName evidence="18">Ganglioside GM3 synthase</fullName>
    </alternativeName>
    <alternativeName>
        <fullName evidence="17">ST3Gal V</fullName>
    </alternativeName>
    <alternativeName>
        <fullName evidence="16">Sialyltransferase 9</fullName>
    </alternativeName>
</protein>
<keyword evidence="8" id="KW-0333">Golgi apparatus</keyword>
<comment type="function">
    <text evidence="20">Transfers the sialyl group (N-acetyl-alpha-neuraminyl or NeuAc) from CMP-NeuAc to the non-reducing terminal galactose (Gal) of glycosphingolipids forming gangliosides (important molecules involved in the regulation of multiple cellular processes, including cell proliferation and differentiation, apoptosis, embryogenesis, development, and oncogenesis). Mainly involved in the biosynthesis of ganglioside GM3 but can also use different glycolipids as substrate acceptors such as D-galactosylceramide (GalCer), asialo-GM2 (GA2) and asialo-GM1 (GA1), although less preferentially than beta-D-Gal-(1-&gt;4)-beta-D-Glc-(1&lt;-&gt;1)-Cer (LacCer).</text>
</comment>
<keyword evidence="3" id="KW-0328">Glycosyltransferase</keyword>
<evidence type="ECO:0000256" key="1">
    <source>
        <dbReference type="ARBA" id="ARBA00004323"/>
    </source>
</evidence>
<reference evidence="26" key="2">
    <citation type="submission" date="2025-08" db="UniProtKB">
        <authorList>
            <consortium name="Ensembl"/>
        </authorList>
    </citation>
    <scope>IDENTIFICATION</scope>
</reference>
<evidence type="ECO:0000256" key="17">
    <source>
        <dbReference type="ARBA" id="ARBA00041976"/>
    </source>
</evidence>
<dbReference type="GeneTree" id="ENSGT00940000157929"/>
<evidence type="ECO:0000313" key="26">
    <source>
        <dbReference type="Ensembl" id="ENSDCDP00010043443.1"/>
    </source>
</evidence>
<dbReference type="PIRSF" id="PIRSF005557">
    <property type="entry name" value="Sialyl_trans"/>
    <property type="match status" value="1"/>
</dbReference>
<evidence type="ECO:0000256" key="9">
    <source>
        <dbReference type="ARBA" id="ARBA00023098"/>
    </source>
</evidence>
<feature type="transmembrane region" description="Helical" evidence="25">
    <location>
        <begin position="29"/>
        <end position="47"/>
    </location>
</feature>
<comment type="similarity">
    <text evidence="2">Belongs to the glycosyltransferase 29 family.</text>
</comment>
<keyword evidence="4" id="KW-0808">Transferase</keyword>
<sequence length="384" mass="43586">MKSVAARGGLCSAAVPHSMPKRRTPCCSLRLFFMALVVLVLISLGLLRNAFFYVEQNPAVYHVDPKYRELAHAYSRNILARECRPSFARQEIRARLRTSSSVTGPFLWRDVHLPDTVFQYPPPFGFLDLHGKLMEVLSLLPSGPSQQHQRSADVCRKCVVVGNGGILRGLELGSLIDEFDIVIRLNSGPLQNFSKDVGNHTSIRMSYPEGSPKVWEDHEPTLLFVAVIYKSVDFHWLKAMITRQKVSLWDWLFFWQKVPDEIPIKPSQFQVLNPEIIREVAMDMLQYSTPKFRFWGWDQNVPTLGISALNLATYLCDEVSLAGFGYNMSQKEAPLHYYDSLPMTAMLAEEMHNVDRERAFLQRLVADGTISDLTGGLHCSFCTS</sequence>
<evidence type="ECO:0000256" key="4">
    <source>
        <dbReference type="ARBA" id="ARBA00022679"/>
    </source>
</evidence>
<dbReference type="GO" id="GO:0047291">
    <property type="term" value="F:lactosylceramide alpha-2,3-sialyltransferase activity"/>
    <property type="evidence" value="ECO:0007669"/>
    <property type="project" value="UniProtKB-EC"/>
</dbReference>
<evidence type="ECO:0000256" key="24">
    <source>
        <dbReference type="PIRSR" id="PIRSR005557-2"/>
    </source>
</evidence>
<evidence type="ECO:0000256" key="5">
    <source>
        <dbReference type="ARBA" id="ARBA00022692"/>
    </source>
</evidence>
<comment type="subcellular location">
    <subcellularLocation>
        <location evidence="1">Golgi apparatus membrane</location>
        <topology evidence="1">Single-pass type II membrane protein</topology>
    </subcellularLocation>
</comment>
<keyword evidence="9" id="KW-0443">Lipid metabolism</keyword>
<dbReference type="EC" id="2.4.3.9" evidence="13"/>
<dbReference type="PANTHER" id="PTHR13713:SF60">
    <property type="entry name" value="LACTOSYLCERAMIDE ALPHA-2,3-SIALYLTRANSFERASE"/>
    <property type="match status" value="1"/>
</dbReference>
<keyword evidence="10 25" id="KW-0472">Membrane</keyword>
<name>A0AAY4DDF1_9TELE</name>
<evidence type="ECO:0000256" key="18">
    <source>
        <dbReference type="ARBA" id="ARBA00042545"/>
    </source>
</evidence>
<dbReference type="RefSeq" id="XP_028816135.1">
    <property type="nucleotide sequence ID" value="XM_028960302.1"/>
</dbReference>
<evidence type="ECO:0000256" key="14">
    <source>
        <dbReference type="ARBA" id="ARBA00039792"/>
    </source>
</evidence>
<evidence type="ECO:0000256" key="20">
    <source>
        <dbReference type="ARBA" id="ARBA00045587"/>
    </source>
</evidence>
<reference evidence="26 27" key="1">
    <citation type="submission" date="2020-06" db="EMBL/GenBank/DDBJ databases">
        <authorList>
            <consortium name="Wellcome Sanger Institute Data Sharing"/>
        </authorList>
    </citation>
    <scope>NUCLEOTIDE SEQUENCE [LARGE SCALE GENOMIC DNA]</scope>
</reference>
<dbReference type="AlphaFoldDB" id="A0AAY4DDF1"/>
<dbReference type="PANTHER" id="PTHR13713">
    <property type="entry name" value="SIALYLTRANSFERASE"/>
    <property type="match status" value="1"/>
</dbReference>
<dbReference type="InterPro" id="IPR012163">
    <property type="entry name" value="Sialyl_trans"/>
</dbReference>
<evidence type="ECO:0000256" key="21">
    <source>
        <dbReference type="ARBA" id="ARBA00048050"/>
    </source>
</evidence>
<evidence type="ECO:0000256" key="22">
    <source>
        <dbReference type="ARBA" id="ARBA00048805"/>
    </source>
</evidence>
<gene>
    <name evidence="26" type="primary">ST3GAL5</name>
</gene>
<evidence type="ECO:0000256" key="8">
    <source>
        <dbReference type="ARBA" id="ARBA00023034"/>
    </source>
</evidence>
<dbReference type="FunFam" id="3.90.1480.20:FF:000006">
    <property type="entry name" value="ST3 beta-galactoside alpha-2,3-sialyltransferase 5"/>
    <property type="match status" value="1"/>
</dbReference>
<dbReference type="GeneID" id="114768158"/>
<dbReference type="InterPro" id="IPR051142">
    <property type="entry name" value="Glycosyltransferase_29"/>
</dbReference>
<dbReference type="Gene3D" id="3.90.1480.20">
    <property type="entry name" value="Glycosyl transferase family 29"/>
    <property type="match status" value="1"/>
</dbReference>
<comment type="catalytic activity">
    <reaction evidence="23">
        <text>ganglioside GA1 (d18:1(4E)/18:0) + CMP-N-acetyl-beta-neuraminate = ganglioside GM1 (d18:1(4E)/18:0) + CMP + H(+)</text>
        <dbReference type="Rhea" id="RHEA:41784"/>
        <dbReference type="ChEBI" id="CHEBI:15378"/>
        <dbReference type="ChEBI" id="CHEBI:57812"/>
        <dbReference type="ChEBI" id="CHEBI:60377"/>
        <dbReference type="ChEBI" id="CHEBI:73110"/>
        <dbReference type="ChEBI" id="CHEBI:78484"/>
    </reaction>
    <physiologicalReaction direction="left-to-right" evidence="23">
        <dbReference type="Rhea" id="RHEA:41785"/>
    </physiologicalReaction>
</comment>
<evidence type="ECO:0000313" key="27">
    <source>
        <dbReference type="Proteomes" id="UP000694580"/>
    </source>
</evidence>
<evidence type="ECO:0000256" key="23">
    <source>
        <dbReference type="ARBA" id="ARBA00049539"/>
    </source>
</evidence>
<dbReference type="InterPro" id="IPR038578">
    <property type="entry name" value="GT29-like_sf"/>
</dbReference>
<evidence type="ECO:0000256" key="11">
    <source>
        <dbReference type="ARBA" id="ARBA00023157"/>
    </source>
</evidence>
<evidence type="ECO:0000256" key="10">
    <source>
        <dbReference type="ARBA" id="ARBA00023136"/>
    </source>
</evidence>
<evidence type="ECO:0000256" key="3">
    <source>
        <dbReference type="ARBA" id="ARBA00022676"/>
    </source>
</evidence>
<keyword evidence="6" id="KW-0735">Signal-anchor</keyword>
<comment type="catalytic activity">
    <reaction evidence="19">
        <text>a beta-D-Gal-(1-&gt;4)-beta-D-Glc-(1&lt;-&gt;1)-Cer(d18:1(4E)) + CMP-N-acetyl-beta-neuraminate = a ganglioside GM3 (d18:1(4E)) + CMP + H(+)</text>
        <dbReference type="Rhea" id="RHEA:18417"/>
        <dbReference type="ChEBI" id="CHEBI:15378"/>
        <dbReference type="ChEBI" id="CHEBI:17950"/>
        <dbReference type="ChEBI" id="CHEBI:57812"/>
        <dbReference type="ChEBI" id="CHEBI:60065"/>
        <dbReference type="ChEBI" id="CHEBI:60377"/>
        <dbReference type="EC" id="2.4.3.9"/>
    </reaction>
    <physiologicalReaction direction="left-to-right" evidence="19">
        <dbReference type="Rhea" id="RHEA:18418"/>
    </physiologicalReaction>
</comment>
<dbReference type="CDD" id="cd23983">
    <property type="entry name" value="GT29_ST3GAL5"/>
    <property type="match status" value="1"/>
</dbReference>
<dbReference type="Proteomes" id="UP000694580">
    <property type="component" value="Chromosome 18"/>
</dbReference>
<feature type="disulfide bond" evidence="24">
    <location>
        <begin position="158"/>
        <end position="316"/>
    </location>
</feature>
<evidence type="ECO:0000256" key="25">
    <source>
        <dbReference type="SAM" id="Phobius"/>
    </source>
</evidence>
<reference evidence="26" key="3">
    <citation type="submission" date="2025-09" db="UniProtKB">
        <authorList>
            <consortium name="Ensembl"/>
        </authorList>
    </citation>
    <scope>IDENTIFICATION</scope>
</reference>
<keyword evidence="7 25" id="KW-1133">Transmembrane helix</keyword>
<evidence type="ECO:0000256" key="16">
    <source>
        <dbReference type="ARBA" id="ARBA00041896"/>
    </source>
</evidence>
<evidence type="ECO:0000256" key="12">
    <source>
        <dbReference type="ARBA" id="ARBA00023180"/>
    </source>
</evidence>
<keyword evidence="5 25" id="KW-0812">Transmembrane</keyword>
<keyword evidence="12" id="KW-0325">Glycoprotein</keyword>
<proteinExistence type="inferred from homology"/>
<dbReference type="Pfam" id="PF00777">
    <property type="entry name" value="Glyco_transf_29"/>
    <property type="match status" value="1"/>
</dbReference>
<comment type="catalytic activity">
    <reaction evidence="22">
        <text>ganglioside GA2 (d18:1(4E)/18:0) + CMP-N-acetyl-beta-neuraminate = ganglioside GM2 (d18:1(4E)/18:0) + CMP + H(+)</text>
        <dbReference type="Rhea" id="RHEA:41776"/>
        <dbReference type="ChEBI" id="CHEBI:15378"/>
        <dbReference type="ChEBI" id="CHEBI:57812"/>
        <dbReference type="ChEBI" id="CHEBI:60377"/>
        <dbReference type="ChEBI" id="CHEBI:78485"/>
        <dbReference type="ChEBI" id="CHEBI:78486"/>
    </reaction>
    <physiologicalReaction direction="left-to-right" evidence="22">
        <dbReference type="Rhea" id="RHEA:41777"/>
    </physiologicalReaction>
</comment>
<organism evidence="26 27">
    <name type="scientific">Denticeps clupeoides</name>
    <name type="common">denticle herring</name>
    <dbReference type="NCBI Taxonomy" id="299321"/>
    <lineage>
        <taxon>Eukaryota</taxon>
        <taxon>Metazoa</taxon>
        <taxon>Chordata</taxon>
        <taxon>Craniata</taxon>
        <taxon>Vertebrata</taxon>
        <taxon>Euteleostomi</taxon>
        <taxon>Actinopterygii</taxon>
        <taxon>Neopterygii</taxon>
        <taxon>Teleostei</taxon>
        <taxon>Clupei</taxon>
        <taxon>Clupeiformes</taxon>
        <taxon>Denticipitoidei</taxon>
        <taxon>Denticipitidae</taxon>
        <taxon>Denticeps</taxon>
    </lineage>
</organism>